<evidence type="ECO:0000313" key="3">
    <source>
        <dbReference type="Proteomes" id="UP000502179"/>
    </source>
</evidence>
<keyword evidence="3" id="KW-1185">Reference proteome</keyword>
<name>A0A6G7PWG7_9BACT</name>
<dbReference type="PANTHER" id="PTHR43316">
    <property type="entry name" value="HYDROLASE, HALOACID DELAHOGENASE-RELATED"/>
    <property type="match status" value="1"/>
</dbReference>
<dbReference type="KEGG" id="tav:G4V39_06105"/>
<dbReference type="InterPro" id="IPR006328">
    <property type="entry name" value="2-HAD"/>
</dbReference>
<dbReference type="CDD" id="cd02588">
    <property type="entry name" value="HAD_L2-DEX"/>
    <property type="match status" value="1"/>
</dbReference>
<protein>
    <submittedName>
        <fullName evidence="2">Haloacid dehalogenase type II</fullName>
    </submittedName>
</protein>
<dbReference type="NCBIfam" id="TIGR01428">
    <property type="entry name" value="HAD_type_II"/>
    <property type="match status" value="1"/>
</dbReference>
<accession>A0A6G7PWG7</accession>
<dbReference type="SUPFAM" id="SSF56784">
    <property type="entry name" value="HAD-like"/>
    <property type="match status" value="1"/>
</dbReference>
<dbReference type="PANTHER" id="PTHR43316:SF9">
    <property type="entry name" value="ACID DEHALOGENASE, PUTATIVE (AFU_ORTHOLOGUE AFUA_6G14460)-RELATED"/>
    <property type="match status" value="1"/>
</dbReference>
<proteinExistence type="predicted"/>
<dbReference type="InterPro" id="IPR051540">
    <property type="entry name" value="S-2-haloacid_dehalogenase"/>
</dbReference>
<dbReference type="NCBIfam" id="TIGR01549">
    <property type="entry name" value="HAD-SF-IA-v1"/>
    <property type="match status" value="1"/>
</dbReference>
<dbReference type="PRINTS" id="PR00413">
    <property type="entry name" value="HADHALOGNASE"/>
</dbReference>
<dbReference type="Pfam" id="PF00702">
    <property type="entry name" value="Hydrolase"/>
    <property type="match status" value="1"/>
</dbReference>
<keyword evidence="1" id="KW-0378">Hydrolase</keyword>
<dbReference type="RefSeq" id="WP_166032079.1">
    <property type="nucleotide sequence ID" value="NZ_CP048877.1"/>
</dbReference>
<gene>
    <name evidence="2" type="ORF">G4V39_06105</name>
</gene>
<organism evidence="2 3">
    <name type="scientific">Thermosulfuriphilus ammonigenes</name>
    <dbReference type="NCBI Taxonomy" id="1936021"/>
    <lineage>
        <taxon>Bacteria</taxon>
        <taxon>Pseudomonadati</taxon>
        <taxon>Thermodesulfobacteriota</taxon>
        <taxon>Thermodesulfobacteria</taxon>
        <taxon>Thermodesulfobacteriales</taxon>
        <taxon>Thermodesulfobacteriaceae</taxon>
        <taxon>Thermosulfuriphilus</taxon>
    </lineage>
</organism>
<dbReference type="EMBL" id="CP048877">
    <property type="protein sequence ID" value="QIJ71861.1"/>
    <property type="molecule type" value="Genomic_DNA"/>
</dbReference>
<dbReference type="Gene3D" id="1.10.150.750">
    <property type="match status" value="1"/>
</dbReference>
<dbReference type="Proteomes" id="UP000502179">
    <property type="component" value="Chromosome"/>
</dbReference>
<reference evidence="2 3" key="1">
    <citation type="submission" date="2020-02" db="EMBL/GenBank/DDBJ databases">
        <title>Genome analysis of Thermosulfuriphilus ammonigenes ST65T, an anaerobic thermophilic chemolithoautotrophic bacterium isolated from a deep-sea hydrothermal vent.</title>
        <authorList>
            <person name="Slobodkina G."/>
            <person name="Allioux M."/>
            <person name="Merkel A."/>
            <person name="Alain K."/>
            <person name="Jebbar M."/>
            <person name="Slobodkin A."/>
        </authorList>
    </citation>
    <scope>NUCLEOTIDE SEQUENCE [LARGE SCALE GENOMIC DNA]</scope>
    <source>
        <strain evidence="2 3">ST65</strain>
    </source>
</reference>
<dbReference type="SFLD" id="SFLDS00003">
    <property type="entry name" value="Haloacid_Dehalogenase"/>
    <property type="match status" value="1"/>
</dbReference>
<dbReference type="AlphaFoldDB" id="A0A6G7PWG7"/>
<evidence type="ECO:0000256" key="1">
    <source>
        <dbReference type="ARBA" id="ARBA00022801"/>
    </source>
</evidence>
<dbReference type="InterPro" id="IPR023214">
    <property type="entry name" value="HAD_sf"/>
</dbReference>
<dbReference type="Gene3D" id="3.40.50.1000">
    <property type="entry name" value="HAD superfamily/HAD-like"/>
    <property type="match status" value="1"/>
</dbReference>
<dbReference type="NCBIfam" id="TIGR01493">
    <property type="entry name" value="HAD-SF-IA-v2"/>
    <property type="match status" value="1"/>
</dbReference>
<dbReference type="SFLD" id="SFLDG01129">
    <property type="entry name" value="C1.5:_HAD__Beta-PGM__Phosphata"/>
    <property type="match status" value="1"/>
</dbReference>
<dbReference type="InterPro" id="IPR006439">
    <property type="entry name" value="HAD-SF_hydro_IA"/>
</dbReference>
<sequence length="230" mass="26217">MNYPKVLTFDCYGTLINWEKGILQALSPFLKPGAPEPEELLGLYARVEAEEERIFRPYKEILRAVAQRMAQSLGLDGRRLEWVFVESLPHWPVFADVAEVLPRLKERGFLLAIISNTDRDLLAASVRQMGVEFDWLITAEEAKAYKPAPEIFTLALKRIGLPKEEIWHVAQSHYHDIVPVSRLGITTVWLNRRAGKNPYGATLPARGQPDILCQDLKELERFLIEQPSTA</sequence>
<dbReference type="InterPro" id="IPR036412">
    <property type="entry name" value="HAD-like_sf"/>
</dbReference>
<evidence type="ECO:0000313" key="2">
    <source>
        <dbReference type="EMBL" id="QIJ71861.1"/>
    </source>
</evidence>
<dbReference type="GO" id="GO:0019120">
    <property type="term" value="F:hydrolase activity, acting on acid halide bonds, in C-halide compounds"/>
    <property type="evidence" value="ECO:0007669"/>
    <property type="project" value="InterPro"/>
</dbReference>